<dbReference type="InterPro" id="IPR000618">
    <property type="entry name" value="Insect_cuticle"/>
</dbReference>
<sequence length="257" mass="26770">MYIVIFSCLVMVALARPEQSALNLQNFQSRSPRVHSVTAHANSDAIPYTSQGGFQGKTADFNPTASASAGYQGTAGHQTSARGHQAPASVAYQAPIYTAFDQSGGGAGAGYQNPESPGYRAGGGIIFSGVPSGGQGGKAVPEYDGSTFHGADQVAHPHTFGYAVDDSYFGNQHAHNEYSDGQTTKGSYRVLLPDGRTQVVNYSADAKSGFQAQVTYEGEAKPYQPPEKAASGFNPQAAGGGGSPSYQEQQALYRPSA</sequence>
<dbReference type="InterPro" id="IPR051217">
    <property type="entry name" value="Insect_Cuticle_Struc_Prot"/>
</dbReference>
<dbReference type="Proteomes" id="UP000747542">
    <property type="component" value="Unassembled WGS sequence"/>
</dbReference>
<dbReference type="PANTHER" id="PTHR12236">
    <property type="entry name" value="STRUCTURAL CONTITUENT OF CUTICLE"/>
    <property type="match status" value="1"/>
</dbReference>
<reference evidence="5" key="1">
    <citation type="journal article" date="2021" name="Sci. Adv.">
        <title>The American lobster genome reveals insights on longevity, neural, and immune adaptations.</title>
        <authorList>
            <person name="Polinski J.M."/>
            <person name="Zimin A.V."/>
            <person name="Clark K.F."/>
            <person name="Kohn A.B."/>
            <person name="Sadowski N."/>
            <person name="Timp W."/>
            <person name="Ptitsyn A."/>
            <person name="Khanna P."/>
            <person name="Romanova D.Y."/>
            <person name="Williams P."/>
            <person name="Greenwood S.J."/>
            <person name="Moroz L.L."/>
            <person name="Walt D.R."/>
            <person name="Bodnar A.G."/>
        </authorList>
    </citation>
    <scope>NUCLEOTIDE SEQUENCE</scope>
    <source>
        <strain evidence="5">GMGI-L3</strain>
    </source>
</reference>
<feature type="signal peptide" evidence="4">
    <location>
        <begin position="1"/>
        <end position="15"/>
    </location>
</feature>
<evidence type="ECO:0000256" key="3">
    <source>
        <dbReference type="SAM" id="MobiDB-lite"/>
    </source>
</evidence>
<feature type="region of interest" description="Disordered" evidence="3">
    <location>
        <begin position="217"/>
        <end position="257"/>
    </location>
</feature>
<proteinExistence type="predicted"/>
<keyword evidence="1 2" id="KW-0193">Cuticle</keyword>
<protein>
    <submittedName>
        <fullName evidence="5">Pro-resilin-like 115</fullName>
    </submittedName>
</protein>
<feature type="region of interest" description="Disordered" evidence="3">
    <location>
        <begin position="57"/>
        <end position="87"/>
    </location>
</feature>
<feature type="chain" id="PRO_5035217883" evidence="4">
    <location>
        <begin position="16"/>
        <end position="257"/>
    </location>
</feature>
<comment type="caution">
    <text evidence="5">The sequence shown here is derived from an EMBL/GenBank/DDBJ whole genome shotgun (WGS) entry which is preliminary data.</text>
</comment>
<dbReference type="GO" id="GO:0005615">
    <property type="term" value="C:extracellular space"/>
    <property type="evidence" value="ECO:0007669"/>
    <property type="project" value="TreeGrafter"/>
</dbReference>
<evidence type="ECO:0000256" key="4">
    <source>
        <dbReference type="SAM" id="SignalP"/>
    </source>
</evidence>
<dbReference type="EMBL" id="JAHLQT010024921">
    <property type="protein sequence ID" value="KAG7164809.1"/>
    <property type="molecule type" value="Genomic_DNA"/>
</dbReference>
<dbReference type="PROSITE" id="PS00233">
    <property type="entry name" value="CHIT_BIND_RR_1"/>
    <property type="match status" value="1"/>
</dbReference>
<dbReference type="PROSITE" id="PS51155">
    <property type="entry name" value="CHIT_BIND_RR_2"/>
    <property type="match status" value="1"/>
</dbReference>
<name>A0A8J5MVR3_HOMAM</name>
<accession>A0A8J5MVR3</accession>
<dbReference type="GO" id="GO:0042302">
    <property type="term" value="F:structural constituent of cuticle"/>
    <property type="evidence" value="ECO:0007669"/>
    <property type="project" value="UniProtKB-UniRule"/>
</dbReference>
<evidence type="ECO:0000313" key="6">
    <source>
        <dbReference type="Proteomes" id="UP000747542"/>
    </source>
</evidence>
<evidence type="ECO:0000256" key="1">
    <source>
        <dbReference type="ARBA" id="ARBA00022460"/>
    </source>
</evidence>
<gene>
    <name evidence="5" type="ORF">Hamer_G019645</name>
</gene>
<dbReference type="Pfam" id="PF00379">
    <property type="entry name" value="Chitin_bind_4"/>
    <property type="match status" value="1"/>
</dbReference>
<dbReference type="AlphaFoldDB" id="A0A8J5MVR3"/>
<dbReference type="InterPro" id="IPR031311">
    <property type="entry name" value="CHIT_BIND_RR_consensus"/>
</dbReference>
<dbReference type="PANTHER" id="PTHR12236:SF79">
    <property type="entry name" value="CUTICULAR PROTEIN 50CB-RELATED"/>
    <property type="match status" value="1"/>
</dbReference>
<feature type="compositionally biased region" description="Polar residues" evidence="3">
    <location>
        <begin position="61"/>
        <end position="82"/>
    </location>
</feature>
<evidence type="ECO:0000313" key="5">
    <source>
        <dbReference type="EMBL" id="KAG7164809.1"/>
    </source>
</evidence>
<evidence type="ECO:0000256" key="2">
    <source>
        <dbReference type="PROSITE-ProRule" id="PRU00497"/>
    </source>
</evidence>
<keyword evidence="4" id="KW-0732">Signal</keyword>
<dbReference type="GO" id="GO:0031012">
    <property type="term" value="C:extracellular matrix"/>
    <property type="evidence" value="ECO:0007669"/>
    <property type="project" value="TreeGrafter"/>
</dbReference>
<keyword evidence="6" id="KW-1185">Reference proteome</keyword>
<organism evidence="5 6">
    <name type="scientific">Homarus americanus</name>
    <name type="common">American lobster</name>
    <dbReference type="NCBI Taxonomy" id="6706"/>
    <lineage>
        <taxon>Eukaryota</taxon>
        <taxon>Metazoa</taxon>
        <taxon>Ecdysozoa</taxon>
        <taxon>Arthropoda</taxon>
        <taxon>Crustacea</taxon>
        <taxon>Multicrustacea</taxon>
        <taxon>Malacostraca</taxon>
        <taxon>Eumalacostraca</taxon>
        <taxon>Eucarida</taxon>
        <taxon>Decapoda</taxon>
        <taxon>Pleocyemata</taxon>
        <taxon>Astacidea</taxon>
        <taxon>Nephropoidea</taxon>
        <taxon>Nephropidae</taxon>
        <taxon>Homarus</taxon>
    </lineage>
</organism>